<comment type="catalytic activity">
    <reaction evidence="5">
        <text>[molybdopterin-synthase sulfur-carrier protein]-C-terminal Gly-Gly + ATP + H(+) = [molybdopterin-synthase sulfur-carrier protein]-C-terminal Gly-Gly-AMP + diphosphate</text>
        <dbReference type="Rhea" id="RHEA:43616"/>
        <dbReference type="Rhea" id="RHEA-COMP:12159"/>
        <dbReference type="Rhea" id="RHEA-COMP:12202"/>
        <dbReference type="ChEBI" id="CHEBI:15378"/>
        <dbReference type="ChEBI" id="CHEBI:30616"/>
        <dbReference type="ChEBI" id="CHEBI:33019"/>
        <dbReference type="ChEBI" id="CHEBI:90618"/>
        <dbReference type="ChEBI" id="CHEBI:90778"/>
        <dbReference type="EC" id="2.7.7.80"/>
    </reaction>
</comment>
<evidence type="ECO:0000256" key="3">
    <source>
        <dbReference type="ARBA" id="ARBA00022741"/>
    </source>
</evidence>
<dbReference type="PANTHER" id="PTHR10953">
    <property type="entry name" value="UBIQUITIN-ACTIVATING ENZYME E1"/>
    <property type="match status" value="1"/>
</dbReference>
<evidence type="ECO:0000256" key="1">
    <source>
        <dbReference type="ARBA" id="ARBA00009919"/>
    </source>
</evidence>
<keyword evidence="3" id="KW-0547">Nucleotide-binding</keyword>
<dbReference type="EMBL" id="FOAF01000003">
    <property type="protein sequence ID" value="SEL65488.1"/>
    <property type="molecule type" value="Genomic_DNA"/>
</dbReference>
<evidence type="ECO:0000256" key="9">
    <source>
        <dbReference type="ARBA" id="ARBA00073635"/>
    </source>
</evidence>
<dbReference type="STRING" id="407022.SAMN05661044_03004"/>
<organism evidence="14 15">
    <name type="scientific">Olivibacter domesticus</name>
    <name type="common">Pseudosphingobacterium domesticum</name>
    <dbReference type="NCBI Taxonomy" id="407022"/>
    <lineage>
        <taxon>Bacteria</taxon>
        <taxon>Pseudomonadati</taxon>
        <taxon>Bacteroidota</taxon>
        <taxon>Sphingobacteriia</taxon>
        <taxon>Sphingobacteriales</taxon>
        <taxon>Sphingobacteriaceae</taxon>
        <taxon>Olivibacter</taxon>
    </lineage>
</organism>
<evidence type="ECO:0000313" key="14">
    <source>
        <dbReference type="EMBL" id="SEL65488.1"/>
    </source>
</evidence>
<evidence type="ECO:0000313" key="15">
    <source>
        <dbReference type="Proteomes" id="UP000199421"/>
    </source>
</evidence>
<dbReference type="InterPro" id="IPR000594">
    <property type="entry name" value="ThiF_NAD_FAD-bd"/>
</dbReference>
<dbReference type="Proteomes" id="UP000199421">
    <property type="component" value="Unassembled WGS sequence"/>
</dbReference>
<comment type="subunit">
    <text evidence="7">Homodimer. Forms a stable heterotetrameric complex of 2 MoeB and 2 MoaD during adenylation of MoaD.</text>
</comment>
<comment type="similarity">
    <text evidence="1">Belongs to the HesA/MoeB/ThiF family.</text>
</comment>
<evidence type="ECO:0000256" key="6">
    <source>
        <dbReference type="ARBA" id="ARBA00055169"/>
    </source>
</evidence>
<proteinExistence type="inferred from homology"/>
<dbReference type="GO" id="GO:0005524">
    <property type="term" value="F:ATP binding"/>
    <property type="evidence" value="ECO:0007669"/>
    <property type="project" value="UniProtKB-KW"/>
</dbReference>
<dbReference type="FunFam" id="3.40.50.720:FF:000033">
    <property type="entry name" value="Adenylyltransferase and sulfurtransferase MOCS3"/>
    <property type="match status" value="1"/>
</dbReference>
<dbReference type="GO" id="GO:0061605">
    <property type="term" value="F:molybdopterin-synthase adenylyltransferase activity"/>
    <property type="evidence" value="ECO:0007669"/>
    <property type="project" value="UniProtKB-EC"/>
</dbReference>
<dbReference type="PANTHER" id="PTHR10953:SF102">
    <property type="entry name" value="ADENYLYLTRANSFERASE AND SULFURTRANSFERASE MOCS3"/>
    <property type="match status" value="1"/>
</dbReference>
<dbReference type="GO" id="GO:0004792">
    <property type="term" value="F:thiosulfate-cyanide sulfurtransferase activity"/>
    <property type="evidence" value="ECO:0007669"/>
    <property type="project" value="TreeGrafter"/>
</dbReference>
<dbReference type="InterPro" id="IPR045886">
    <property type="entry name" value="ThiF/MoeB/HesA"/>
</dbReference>
<evidence type="ECO:0000256" key="8">
    <source>
        <dbReference type="ARBA" id="ARBA00066884"/>
    </source>
</evidence>
<evidence type="ECO:0000256" key="10">
    <source>
        <dbReference type="ARBA" id="ARBA00075110"/>
    </source>
</evidence>
<keyword evidence="2 14" id="KW-0808">Transferase</keyword>
<dbReference type="InterPro" id="IPR036873">
    <property type="entry name" value="Rhodanese-like_dom_sf"/>
</dbReference>
<evidence type="ECO:0000259" key="13">
    <source>
        <dbReference type="PROSITE" id="PS50206"/>
    </source>
</evidence>
<dbReference type="Pfam" id="PF00899">
    <property type="entry name" value="ThiF"/>
    <property type="match status" value="1"/>
</dbReference>
<dbReference type="EC" id="2.7.7.80" evidence="8"/>
<dbReference type="InterPro" id="IPR035985">
    <property type="entry name" value="Ubiquitin-activating_enz"/>
</dbReference>
<dbReference type="SUPFAM" id="SSF69572">
    <property type="entry name" value="Activating enzymes of the ubiquitin-like proteins"/>
    <property type="match status" value="1"/>
</dbReference>
<keyword evidence="15" id="KW-1185">Reference proteome</keyword>
<dbReference type="GO" id="GO:0005829">
    <property type="term" value="C:cytosol"/>
    <property type="evidence" value="ECO:0007669"/>
    <property type="project" value="TreeGrafter"/>
</dbReference>
<gene>
    <name evidence="14" type="ORF">SAMN05661044_03004</name>
</gene>
<dbReference type="GO" id="GO:0008641">
    <property type="term" value="F:ubiquitin-like modifier activating enzyme activity"/>
    <property type="evidence" value="ECO:0007669"/>
    <property type="project" value="InterPro"/>
</dbReference>
<keyword evidence="4" id="KW-0067">ATP-binding</keyword>
<dbReference type="CDD" id="cd00757">
    <property type="entry name" value="ThiF_MoeB_HesA_family"/>
    <property type="match status" value="1"/>
</dbReference>
<reference evidence="15" key="1">
    <citation type="submission" date="2016-10" db="EMBL/GenBank/DDBJ databases">
        <authorList>
            <person name="Varghese N."/>
            <person name="Submissions S."/>
        </authorList>
    </citation>
    <scope>NUCLEOTIDE SEQUENCE [LARGE SCALE GENOMIC DNA]</scope>
    <source>
        <strain evidence="15">DSM 18733</strain>
    </source>
</reference>
<dbReference type="InterPro" id="IPR001763">
    <property type="entry name" value="Rhodanese-like_dom"/>
</dbReference>
<dbReference type="GO" id="GO:0008146">
    <property type="term" value="F:sulfotransferase activity"/>
    <property type="evidence" value="ECO:0007669"/>
    <property type="project" value="TreeGrafter"/>
</dbReference>
<dbReference type="OrthoDB" id="9804286at2"/>
<dbReference type="AlphaFoldDB" id="A0A1H7RZH0"/>
<evidence type="ECO:0000256" key="7">
    <source>
        <dbReference type="ARBA" id="ARBA00063809"/>
    </source>
</evidence>
<dbReference type="RefSeq" id="WP_093326064.1">
    <property type="nucleotide sequence ID" value="NZ_FOAF01000003.1"/>
</dbReference>
<dbReference type="Gene3D" id="3.40.50.720">
    <property type="entry name" value="NAD(P)-binding Rossmann-like Domain"/>
    <property type="match status" value="1"/>
</dbReference>
<dbReference type="PROSITE" id="PS50206">
    <property type="entry name" value="RHODANESE_3"/>
    <property type="match status" value="1"/>
</dbReference>
<evidence type="ECO:0000256" key="12">
    <source>
        <dbReference type="ARBA" id="ARBA00078531"/>
    </source>
</evidence>
<comment type="function">
    <text evidence="6">Catalyzes the adenylation by ATP of the carboxyl group of the C-terminal glycine of sulfur carrier protein MoaD.</text>
</comment>
<keyword evidence="14" id="KW-0548">Nucleotidyltransferase</keyword>
<evidence type="ECO:0000256" key="2">
    <source>
        <dbReference type="ARBA" id="ARBA00022679"/>
    </source>
</evidence>
<dbReference type="Gene3D" id="3.40.250.10">
    <property type="entry name" value="Rhodanese-like domain"/>
    <property type="match status" value="1"/>
</dbReference>
<protein>
    <recommendedName>
        <fullName evidence="9">Molybdopterin-synthase adenylyltransferase</fullName>
        <ecNumber evidence="8">2.7.7.80</ecNumber>
    </recommendedName>
    <alternativeName>
        <fullName evidence="12">MoaD protein adenylase</fullName>
    </alternativeName>
    <alternativeName>
        <fullName evidence="10">Molybdopterin-converting factor subunit 1 adenylase</fullName>
    </alternativeName>
    <alternativeName>
        <fullName evidence="11">Sulfur carrier protein MoaD adenylyltransferase</fullName>
    </alternativeName>
</protein>
<evidence type="ECO:0000256" key="11">
    <source>
        <dbReference type="ARBA" id="ARBA00075328"/>
    </source>
</evidence>
<evidence type="ECO:0000256" key="4">
    <source>
        <dbReference type="ARBA" id="ARBA00022840"/>
    </source>
</evidence>
<evidence type="ECO:0000256" key="5">
    <source>
        <dbReference type="ARBA" id="ARBA00052218"/>
    </source>
</evidence>
<sequence length="358" mass="40170">MLKQERQYFDRHIKLKDFGEAAQNKLFNARVLVVGVGGLGCPLLQYLVTAGIKTLGIVDGDNISASNLHRQILYTLQDVGFPKVEIASKKLMSLQPFVRIETHNFYLNSQNILKIFNEYDIIVDGTDNFVTRFLINDACVILGKPLVSGAINDYTGQLSVFNYKGGPTYRCLFPEEPLDEDCTSCSVNGVLNVLPGLIALYMANEVIKIVTDYGEVLSGKLLLIDIQSNHHQIIYIDAIPEHQRITKLPLAKTEIPSEGESEETNKILLSLRDVQEYLAKNPKTQLIDVRETWEFDEYNIGGQNIPLFDLVTRKNEIDSVNTIVFLCQTGKRSLYAAHMLKNDVKSILAARLNDSSLS</sequence>
<name>A0A1H7RZH0_OLID1</name>
<dbReference type="CDD" id="cd00158">
    <property type="entry name" value="RHOD"/>
    <property type="match status" value="1"/>
</dbReference>
<accession>A0A1H7RZH0</accession>
<dbReference type="Pfam" id="PF00581">
    <property type="entry name" value="Rhodanese"/>
    <property type="match status" value="1"/>
</dbReference>
<feature type="domain" description="Rhodanese" evidence="13">
    <location>
        <begin position="280"/>
        <end position="342"/>
    </location>
</feature>